<dbReference type="SUPFAM" id="SSF50129">
    <property type="entry name" value="GroES-like"/>
    <property type="match status" value="1"/>
</dbReference>
<name>A0ABN7SJE9_OIKDI</name>
<keyword evidence="3" id="KW-1185">Reference proteome</keyword>
<dbReference type="InterPro" id="IPR011032">
    <property type="entry name" value="GroES-like_sf"/>
</dbReference>
<dbReference type="Pfam" id="PF08240">
    <property type="entry name" value="ADH_N"/>
    <property type="match status" value="1"/>
</dbReference>
<dbReference type="Gene3D" id="3.90.180.10">
    <property type="entry name" value="Medium-chain alcohol dehydrogenases, catalytic domain"/>
    <property type="match status" value="1"/>
</dbReference>
<dbReference type="PANTHER" id="PTHR43677:SF1">
    <property type="entry name" value="ACRYLYL-COA REDUCTASE ACUI-RELATED"/>
    <property type="match status" value="1"/>
</dbReference>
<dbReference type="InterPro" id="IPR013149">
    <property type="entry name" value="ADH-like_C"/>
</dbReference>
<feature type="domain" description="Enoyl reductase (ER)" evidence="1">
    <location>
        <begin position="21"/>
        <end position="339"/>
    </location>
</feature>
<dbReference type="Proteomes" id="UP001158576">
    <property type="component" value="Chromosome XSR"/>
</dbReference>
<dbReference type="CDD" id="cd08288">
    <property type="entry name" value="MDR_yhdh"/>
    <property type="match status" value="1"/>
</dbReference>
<dbReference type="InterPro" id="IPR013154">
    <property type="entry name" value="ADH-like_N"/>
</dbReference>
<dbReference type="NCBIfam" id="TIGR02823">
    <property type="entry name" value="oxido_YhdH"/>
    <property type="match status" value="1"/>
</dbReference>
<evidence type="ECO:0000313" key="2">
    <source>
        <dbReference type="EMBL" id="CAG5098989.1"/>
    </source>
</evidence>
<dbReference type="SUPFAM" id="SSF51735">
    <property type="entry name" value="NAD(P)-binding Rossmann-fold domains"/>
    <property type="match status" value="1"/>
</dbReference>
<evidence type="ECO:0000313" key="3">
    <source>
        <dbReference type="Proteomes" id="UP001158576"/>
    </source>
</evidence>
<proteinExistence type="predicted"/>
<sequence>MKLTSARAFRALVTSAKKTPASVQSLTVADLPEVSKVRGEKGPCSVHVKVKYSNVNYKDALVAQGLYAGLPFPMVGGIDLTGTVMSDTSGQFKEGDEILVNGFGIGTDHFGGYAEEARVRPEWCQRLPEGMSHLTAARIGTAGYTSALCVEAIRDSVKPSDGPIAVSGATGGVGSVSISLLSNLGYEVHAISGKADRDSEFLTSLGASSVLERSDFEGKPRPLAKERFAGAVDACGSNVLANILSMTKKYGTVSACGLAAGLDLPTSVAPFILRGITLNGVECVYLPISKRESAYELLSNACPESALDLIGRNPIISLEEVPDVAKAMLSGNITGRYVVDPSA</sequence>
<dbReference type="InterPro" id="IPR036291">
    <property type="entry name" value="NAD(P)-bd_dom_sf"/>
</dbReference>
<dbReference type="PANTHER" id="PTHR43677">
    <property type="entry name" value="SHORT-CHAIN DEHYDROGENASE/REDUCTASE"/>
    <property type="match status" value="1"/>
</dbReference>
<dbReference type="InterPro" id="IPR014188">
    <property type="entry name" value="Acrylyl-CoA_reductase_AcuI"/>
</dbReference>
<dbReference type="InterPro" id="IPR051397">
    <property type="entry name" value="Zn-ADH-like_protein"/>
</dbReference>
<dbReference type="Gene3D" id="3.40.50.720">
    <property type="entry name" value="NAD(P)-binding Rossmann-like Domain"/>
    <property type="match status" value="1"/>
</dbReference>
<dbReference type="SMART" id="SM00829">
    <property type="entry name" value="PKS_ER"/>
    <property type="match status" value="1"/>
</dbReference>
<reference evidence="2 3" key="1">
    <citation type="submission" date="2021-04" db="EMBL/GenBank/DDBJ databases">
        <authorList>
            <person name="Bliznina A."/>
        </authorList>
    </citation>
    <scope>NUCLEOTIDE SEQUENCE [LARGE SCALE GENOMIC DNA]</scope>
</reference>
<dbReference type="EMBL" id="OU015569">
    <property type="protein sequence ID" value="CAG5098989.1"/>
    <property type="molecule type" value="Genomic_DNA"/>
</dbReference>
<gene>
    <name evidence="2" type="ORF">OKIOD_LOCUS7708</name>
</gene>
<protein>
    <submittedName>
        <fullName evidence="2">Oidioi.mRNA.OKI2018_I69.XSR.g16150.t1.cds</fullName>
    </submittedName>
</protein>
<accession>A0ABN7SJE9</accession>
<dbReference type="Pfam" id="PF00107">
    <property type="entry name" value="ADH_zinc_N"/>
    <property type="match status" value="1"/>
</dbReference>
<evidence type="ECO:0000259" key="1">
    <source>
        <dbReference type="SMART" id="SM00829"/>
    </source>
</evidence>
<organism evidence="2 3">
    <name type="scientific">Oikopleura dioica</name>
    <name type="common">Tunicate</name>
    <dbReference type="NCBI Taxonomy" id="34765"/>
    <lineage>
        <taxon>Eukaryota</taxon>
        <taxon>Metazoa</taxon>
        <taxon>Chordata</taxon>
        <taxon>Tunicata</taxon>
        <taxon>Appendicularia</taxon>
        <taxon>Copelata</taxon>
        <taxon>Oikopleuridae</taxon>
        <taxon>Oikopleura</taxon>
    </lineage>
</organism>
<dbReference type="InterPro" id="IPR020843">
    <property type="entry name" value="ER"/>
</dbReference>